<dbReference type="HOGENOM" id="CLU_2597520_0_0_2"/>
<dbReference type="Proteomes" id="UP000006100">
    <property type="component" value="Chromosome"/>
</dbReference>
<organism evidence="2 3">
    <name type="scientific">Candidatus Nitrosopumilus sediminis</name>
    <dbReference type="NCBI Taxonomy" id="1229909"/>
    <lineage>
        <taxon>Archaea</taxon>
        <taxon>Nitrososphaerota</taxon>
        <taxon>Nitrososphaeria</taxon>
        <taxon>Nitrosopumilales</taxon>
        <taxon>Nitrosopumilaceae</taxon>
        <taxon>Nitrosopumilus</taxon>
    </lineage>
</organism>
<dbReference type="OrthoDB" id="2965at2157"/>
<dbReference type="EMBL" id="CP003843">
    <property type="protein sequence ID" value="AFS82804.1"/>
    <property type="molecule type" value="Genomic_DNA"/>
</dbReference>
<dbReference type="GeneID" id="13696795"/>
<dbReference type="RefSeq" id="WP_014965175.1">
    <property type="nucleotide sequence ID" value="NC_018656.1"/>
</dbReference>
<feature type="transmembrane region" description="Helical" evidence="1">
    <location>
        <begin position="6"/>
        <end position="24"/>
    </location>
</feature>
<dbReference type="KEGG" id="nir:NSED_05000"/>
<keyword evidence="1" id="KW-1133">Transmembrane helix</keyword>
<name>K0BBD2_9ARCH</name>
<proteinExistence type="predicted"/>
<dbReference type="PATRIC" id="fig|1229909.8.peg.1089"/>
<evidence type="ECO:0000256" key="1">
    <source>
        <dbReference type="SAM" id="Phobius"/>
    </source>
</evidence>
<accession>K0BBD2</accession>
<reference evidence="2 3" key="1">
    <citation type="journal article" date="2012" name="J. Bacteriol.">
        <title>Draft Genome Sequence of an Ammonia-Oxidizing Archaeon, "Candidatus Nitrosopumilus sediminis" AR2, from Svalbard in the Arctic Circle.</title>
        <authorList>
            <person name="Park S.J."/>
            <person name="Kim J.G."/>
            <person name="Jung M.Y."/>
            <person name="Kim S.J."/>
            <person name="Cha I.T."/>
            <person name="Ghai R."/>
            <person name="Martin-Cuadrado A.B."/>
            <person name="Rodriguez-Valera F."/>
            <person name="Rhee S.K."/>
        </authorList>
    </citation>
    <scope>NUCLEOTIDE SEQUENCE [LARGE SCALE GENOMIC DNA]</scope>
    <source>
        <strain evidence="2 3">AR2</strain>
    </source>
</reference>
<keyword evidence="3" id="KW-1185">Reference proteome</keyword>
<keyword evidence="1" id="KW-0472">Membrane</keyword>
<gene>
    <name evidence="2" type="ORF">NSED_05000</name>
</gene>
<evidence type="ECO:0000313" key="2">
    <source>
        <dbReference type="EMBL" id="AFS82804.1"/>
    </source>
</evidence>
<sequence>MSNAIIYAGIAIGVAALAGIMVYAHDNQENYLRDDAVLAPAAEQGVFESETGMVKLNKEQWHEDPFGDLAAKVKAENGR</sequence>
<protein>
    <submittedName>
        <fullName evidence="2">Uncharacterized protein</fullName>
    </submittedName>
</protein>
<keyword evidence="1" id="KW-0812">Transmembrane</keyword>
<dbReference type="AlphaFoldDB" id="K0BBD2"/>
<dbReference type="eggNOG" id="arCOG11730">
    <property type="taxonomic scope" value="Archaea"/>
</dbReference>
<evidence type="ECO:0000313" key="3">
    <source>
        <dbReference type="Proteomes" id="UP000006100"/>
    </source>
</evidence>